<accession>A0A8W8M8C2</accession>
<dbReference type="EnsemblMetazoa" id="G32250.1">
    <property type="protein sequence ID" value="G32250.1:cds"/>
    <property type="gene ID" value="G32250"/>
</dbReference>
<reference evidence="3" key="1">
    <citation type="submission" date="2022-08" db="UniProtKB">
        <authorList>
            <consortium name="EnsemblMetazoa"/>
        </authorList>
    </citation>
    <scope>IDENTIFICATION</scope>
    <source>
        <strain evidence="3">05x7-T-G4-1.051#20</strain>
    </source>
</reference>
<sequence>MAFLYAWQKLFVILVLQSKISSGQKGSNWKDPTGWDCQYTGKCATQGDLSPLSKIPSMSHQDIQIVADQNVQALAPQLKSNKEMIPSLPDMHVSFVHSPAEPIPASKQMHHQEAGHLDQVAAIGQNVWIPNPYFQSRPDTKNTWVTYPMIPLTDKRLKINISPDKGTHNTIHHQHQQHPIKGIPVHLPFEPVVHPSKEQNVPVFPLPHKGQNAVTIQDFQPSFISNNVQPKPFIASKSHISNFQSQAIHQAPMPNAPKILGTPDVHSLPVAVMSVPPLSPLPRPQQQIKHVQPIFIHVPIPQHSLPAETSKVLPIQPPHRPIKMIPIPIPHAPQPLPPKRSQAVLLQPSLNTLSKIVIPSRPHPSTSLGPSSFPKDQVRISGIPEASLHQQIYARDLFGQIQALDQSKFLPGIHRMRFPIITTDNRLKRTNTRKLIRGMAGSIHGSAQAGRTSMGDFFRMAQMRLSTQDILQLLRSSTNHKQTLDTLLKGYINLQNNARISQIFNAQHRSRLLQLIQFYHFLRPGSEHRERLEQLFLQIIQRLQLTAAQVAIHSRGRGASTAGGIGLGGGGGGIGSGVGMHGGGIAGGQGIGIGGQGGGLGGTSGGGIGIGAGGGSITGGTGRGAGGGIGGGAGSEGGSATGGEGAETGGNDVEGGSDTETETENEADYSMDDSEEDRSFFRVFK</sequence>
<evidence type="ECO:0000256" key="2">
    <source>
        <dbReference type="SAM" id="SignalP"/>
    </source>
</evidence>
<feature type="compositionally biased region" description="Acidic residues" evidence="1">
    <location>
        <begin position="655"/>
        <end position="676"/>
    </location>
</feature>
<organism evidence="3 4">
    <name type="scientific">Magallana gigas</name>
    <name type="common">Pacific oyster</name>
    <name type="synonym">Crassostrea gigas</name>
    <dbReference type="NCBI Taxonomy" id="29159"/>
    <lineage>
        <taxon>Eukaryota</taxon>
        <taxon>Metazoa</taxon>
        <taxon>Spiralia</taxon>
        <taxon>Lophotrochozoa</taxon>
        <taxon>Mollusca</taxon>
        <taxon>Bivalvia</taxon>
        <taxon>Autobranchia</taxon>
        <taxon>Pteriomorphia</taxon>
        <taxon>Ostreida</taxon>
        <taxon>Ostreoidea</taxon>
        <taxon>Ostreidae</taxon>
        <taxon>Magallana</taxon>
    </lineage>
</organism>
<proteinExistence type="predicted"/>
<protein>
    <submittedName>
        <fullName evidence="3">Uncharacterized protein</fullName>
    </submittedName>
</protein>
<name>A0A8W8M8C2_MAGGI</name>
<evidence type="ECO:0000313" key="3">
    <source>
        <dbReference type="EnsemblMetazoa" id="G32250.1:cds"/>
    </source>
</evidence>
<feature type="chain" id="PRO_5036466386" evidence="2">
    <location>
        <begin position="24"/>
        <end position="685"/>
    </location>
</feature>
<evidence type="ECO:0000256" key="1">
    <source>
        <dbReference type="SAM" id="MobiDB-lite"/>
    </source>
</evidence>
<feature type="signal peptide" evidence="2">
    <location>
        <begin position="1"/>
        <end position="23"/>
    </location>
</feature>
<dbReference type="OrthoDB" id="6157518at2759"/>
<feature type="region of interest" description="Disordered" evidence="1">
    <location>
        <begin position="626"/>
        <end position="685"/>
    </location>
</feature>
<dbReference type="AlphaFoldDB" id="A0A8W8M8C2"/>
<keyword evidence="2" id="KW-0732">Signal</keyword>
<evidence type="ECO:0000313" key="4">
    <source>
        <dbReference type="Proteomes" id="UP000005408"/>
    </source>
</evidence>
<dbReference type="Proteomes" id="UP000005408">
    <property type="component" value="Unassembled WGS sequence"/>
</dbReference>
<feature type="compositionally biased region" description="Gly residues" evidence="1">
    <location>
        <begin position="626"/>
        <end position="648"/>
    </location>
</feature>
<dbReference type="OMA" id="YTGKCAT"/>
<keyword evidence="4" id="KW-1185">Reference proteome</keyword>